<proteinExistence type="predicted"/>
<keyword evidence="2" id="KW-1185">Reference proteome</keyword>
<comment type="caution">
    <text evidence="1">The sequence shown here is derived from an EMBL/GenBank/DDBJ whole genome shotgun (WGS) entry which is preliminary data.</text>
</comment>
<accession>A0A3L6TFH4</accession>
<dbReference type="EMBL" id="PQIB02000001">
    <property type="protein sequence ID" value="RLN39103.1"/>
    <property type="molecule type" value="Genomic_DNA"/>
</dbReference>
<name>A0A3L6TFH4_PANMI</name>
<evidence type="ECO:0000313" key="1">
    <source>
        <dbReference type="EMBL" id="RLN39103.1"/>
    </source>
</evidence>
<evidence type="ECO:0000313" key="2">
    <source>
        <dbReference type="Proteomes" id="UP000275267"/>
    </source>
</evidence>
<organism evidence="1 2">
    <name type="scientific">Panicum miliaceum</name>
    <name type="common">Proso millet</name>
    <name type="synonym">Broomcorn millet</name>
    <dbReference type="NCBI Taxonomy" id="4540"/>
    <lineage>
        <taxon>Eukaryota</taxon>
        <taxon>Viridiplantae</taxon>
        <taxon>Streptophyta</taxon>
        <taxon>Embryophyta</taxon>
        <taxon>Tracheophyta</taxon>
        <taxon>Spermatophyta</taxon>
        <taxon>Magnoliopsida</taxon>
        <taxon>Liliopsida</taxon>
        <taxon>Poales</taxon>
        <taxon>Poaceae</taxon>
        <taxon>PACMAD clade</taxon>
        <taxon>Panicoideae</taxon>
        <taxon>Panicodae</taxon>
        <taxon>Paniceae</taxon>
        <taxon>Panicinae</taxon>
        <taxon>Panicum</taxon>
        <taxon>Panicum sect. Panicum</taxon>
    </lineage>
</organism>
<dbReference type="OrthoDB" id="10592364at2759"/>
<reference evidence="2" key="1">
    <citation type="journal article" date="2019" name="Nat. Commun.">
        <title>The genome of broomcorn millet.</title>
        <authorList>
            <person name="Zou C."/>
            <person name="Miki D."/>
            <person name="Li D."/>
            <person name="Tang Q."/>
            <person name="Xiao L."/>
            <person name="Rajput S."/>
            <person name="Deng P."/>
            <person name="Jia W."/>
            <person name="Huang R."/>
            <person name="Zhang M."/>
            <person name="Sun Y."/>
            <person name="Hu J."/>
            <person name="Fu X."/>
            <person name="Schnable P.S."/>
            <person name="Li F."/>
            <person name="Zhang H."/>
            <person name="Feng B."/>
            <person name="Zhu X."/>
            <person name="Liu R."/>
            <person name="Schnable J.C."/>
            <person name="Zhu J.-K."/>
            <person name="Zhang H."/>
        </authorList>
    </citation>
    <scope>NUCLEOTIDE SEQUENCE [LARGE SCALE GENOMIC DNA]</scope>
</reference>
<gene>
    <name evidence="1" type="ORF">C2845_PM01G45960</name>
</gene>
<dbReference type="AlphaFoldDB" id="A0A3L6TFH4"/>
<dbReference type="Proteomes" id="UP000275267">
    <property type="component" value="Unassembled WGS sequence"/>
</dbReference>
<sequence length="161" mass="17128">MFQAQAKMGRPAVEWAMSSAVLMTLVDAAKQVQHQLGLMVALVDIVEGIGDVLHLLEVIGDGRITLSYGMEFVAEEDGVRFLVGAEEALVSGLVVALHGEVKNRIIDGAEDPRADAAIRLVQGRVVGMPWRGPIDVRLEAELAAHRPQGGGPFGVVGVLEL</sequence>
<protein>
    <submittedName>
        <fullName evidence="1">Uncharacterized protein</fullName>
    </submittedName>
</protein>